<dbReference type="Gene3D" id="2.60.120.200">
    <property type="match status" value="1"/>
</dbReference>
<protein>
    <submittedName>
        <fullName evidence="2">L-type lectin-domain containing protein</fullName>
    </submittedName>
</protein>
<dbReference type="RefSeq" id="WP_272102977.1">
    <property type="nucleotide sequence ID" value="NZ_JAQNDK010000006.1"/>
</dbReference>
<gene>
    <name evidence="2" type="ORF">POL72_44440</name>
</gene>
<dbReference type="CDD" id="cd01951">
    <property type="entry name" value="lectin_L-type"/>
    <property type="match status" value="1"/>
</dbReference>
<dbReference type="Pfam" id="PF18483">
    <property type="entry name" value="Lectin_L-type_dom"/>
    <property type="match status" value="1"/>
</dbReference>
<dbReference type="InterPro" id="IPR021655">
    <property type="entry name" value="Put_metal-bd"/>
</dbReference>
<feature type="compositionally biased region" description="Low complexity" evidence="1">
    <location>
        <begin position="47"/>
        <end position="56"/>
    </location>
</feature>
<dbReference type="Pfam" id="PF11617">
    <property type="entry name" value="Cu-binding_MopE"/>
    <property type="match status" value="2"/>
</dbReference>
<evidence type="ECO:0000313" key="2">
    <source>
        <dbReference type="EMBL" id="MDC0684848.1"/>
    </source>
</evidence>
<reference evidence="2 3" key="1">
    <citation type="submission" date="2023-01" db="EMBL/GenBank/DDBJ databases">
        <title>Minimal conservation of predation-associated metabolite biosynthetic gene clusters underscores biosynthetic potential of Myxococcota including descriptions for ten novel species: Archangium lansinium sp. nov., Myxococcus landrumus sp. nov., Nannocystis bai.</title>
        <authorList>
            <person name="Ahearne A."/>
            <person name="Stevens C."/>
            <person name="Dowd S."/>
        </authorList>
    </citation>
    <scope>NUCLEOTIDE SEQUENCE [LARGE SCALE GENOMIC DNA]</scope>
    <source>
        <strain evidence="2 3">WIWO2</strain>
    </source>
</reference>
<dbReference type="PANTHER" id="PTHR12223">
    <property type="entry name" value="VESICULAR MANNOSE-BINDING LECTIN"/>
    <property type="match status" value="1"/>
</dbReference>
<organism evidence="2 3">
    <name type="scientific">Sorangium atrum</name>
    <dbReference type="NCBI Taxonomy" id="2995308"/>
    <lineage>
        <taxon>Bacteria</taxon>
        <taxon>Pseudomonadati</taxon>
        <taxon>Myxococcota</taxon>
        <taxon>Polyangia</taxon>
        <taxon>Polyangiales</taxon>
        <taxon>Polyangiaceae</taxon>
        <taxon>Sorangium</taxon>
    </lineage>
</organism>
<evidence type="ECO:0000256" key="1">
    <source>
        <dbReference type="SAM" id="MobiDB-lite"/>
    </source>
</evidence>
<keyword evidence="3" id="KW-1185">Reference proteome</keyword>
<sequence>MQSSQPLRSSHAAAGAGRPARAKALFLLPALAAAVSMCGGRSDILLEPGTEGAGPEEPGPDEPGPDEPGPGCVPTPEVCDGLDNDCDRIVDEGCVCAEGERRSCYTGPPGTQSVGMCKAGDQVCSGNAWGPCTGESVPAHEEACDLVDNDCDGQTDEGICPAGTACGVSLAADMASLPKGWSFNGDAFWDADRLAGVLTEAEHGQAGTIIYRNPLAADVFTATFEFRLGGGDGMGFMLQTTGETAVGDGGGGLGMAGLAGFGVEIDTYHNLGCTDANKNHVGVDDLTKPCDGGVLGSLGQGTSGVALGDGAFHKAQIELDKGKVSLNIDGKLQFQGFAIPGFPVGSKFFYGFAAGTGAATARQEIRNVKITFPSPRCL</sequence>
<accession>A0ABT5CGT3</accession>
<proteinExistence type="predicted"/>
<dbReference type="InterPro" id="IPR051136">
    <property type="entry name" value="Intracellular_Lectin-GPT"/>
</dbReference>
<evidence type="ECO:0000313" key="3">
    <source>
        <dbReference type="Proteomes" id="UP001217485"/>
    </source>
</evidence>
<feature type="region of interest" description="Disordered" evidence="1">
    <location>
        <begin position="44"/>
        <end position="74"/>
    </location>
</feature>
<dbReference type="Proteomes" id="UP001217485">
    <property type="component" value="Unassembled WGS sequence"/>
</dbReference>
<name>A0ABT5CGT3_9BACT</name>
<dbReference type="SUPFAM" id="SSF49899">
    <property type="entry name" value="Concanavalin A-like lectins/glucanases"/>
    <property type="match status" value="1"/>
</dbReference>
<dbReference type="InterPro" id="IPR013320">
    <property type="entry name" value="ConA-like_dom_sf"/>
</dbReference>
<comment type="caution">
    <text evidence="2">The sequence shown here is derived from an EMBL/GenBank/DDBJ whole genome shotgun (WGS) entry which is preliminary data.</text>
</comment>
<dbReference type="InterPro" id="IPR056573">
    <property type="entry name" value="Lectin_L-type_dom"/>
</dbReference>
<dbReference type="EMBL" id="JAQNDK010000006">
    <property type="protein sequence ID" value="MDC0684848.1"/>
    <property type="molecule type" value="Genomic_DNA"/>
</dbReference>